<dbReference type="AlphaFoldDB" id="A0A059TRQ6"/>
<proteinExistence type="predicted"/>
<dbReference type="EMBL" id="CP007551">
    <property type="protein sequence ID" value="AHZ22846.1"/>
    <property type="molecule type" value="Genomic_DNA"/>
</dbReference>
<gene>
    <name evidence="1" type="ORF">BM92_09435</name>
</gene>
<protein>
    <submittedName>
        <fullName evidence="1">Uncharacterized protein</fullName>
    </submittedName>
</protein>
<dbReference type="Proteomes" id="UP000027075">
    <property type="component" value="Chromosome"/>
</dbReference>
<evidence type="ECO:0000313" key="1">
    <source>
        <dbReference type="EMBL" id="AHZ22846.1"/>
    </source>
</evidence>
<reference evidence="1 2" key="1">
    <citation type="submission" date="2014-04" db="EMBL/GenBank/DDBJ databases">
        <title>Transcriptional profiles of Haloferax mediterranei on the basis of nitrogen availability.</title>
        <authorList>
            <person name="Bautista V."/>
        </authorList>
    </citation>
    <scope>NUCLEOTIDE SEQUENCE [LARGE SCALE GENOMIC DNA]</scope>
    <source>
        <strain evidence="2">ATCC 33500 / DSM 1411 / JCM 8866 / NBRC 14739 / NCIMB 2177 / R-4</strain>
    </source>
</reference>
<sequence>MTAGMAPRSMEEDMLHVIAHFHPVDFATLKRVLAEWRGGHIDYETYRDARSNLAELDLIKDPMMDEHIYLTAEGWQRLGGETPFESE</sequence>
<accession>A0A059TRQ6</accession>
<evidence type="ECO:0000313" key="2">
    <source>
        <dbReference type="Proteomes" id="UP000027075"/>
    </source>
</evidence>
<organism evidence="1 2">
    <name type="scientific">Haloferax mediterranei (strain ATCC 33500 / DSM 1411 / JCM 8866 / NBRC 14739 / NCIMB 2177 / R-4)</name>
    <name type="common">Halobacterium mediterranei</name>
    <dbReference type="NCBI Taxonomy" id="523841"/>
    <lineage>
        <taxon>Archaea</taxon>
        <taxon>Methanobacteriati</taxon>
        <taxon>Methanobacteriota</taxon>
        <taxon>Stenosarchaea group</taxon>
        <taxon>Halobacteria</taxon>
        <taxon>Halobacteriales</taxon>
        <taxon>Haloferacaceae</taxon>
        <taxon>Haloferax</taxon>
    </lineage>
</organism>
<name>A0A059TRQ6_HALMT</name>